<dbReference type="RefSeq" id="WP_046559183.1">
    <property type="nucleotide sequence ID" value="NZ_LAHO01000024.1"/>
</dbReference>
<dbReference type="Gene3D" id="3.30.920.10">
    <property type="entry name" value="Frataxin/CyaY"/>
    <property type="match status" value="1"/>
</dbReference>
<evidence type="ECO:0000313" key="5">
    <source>
        <dbReference type="EMBL" id="KKO43896.1"/>
    </source>
</evidence>
<evidence type="ECO:0000256" key="2">
    <source>
        <dbReference type="ARBA" id="ARBA00022723"/>
    </source>
</evidence>
<dbReference type="GO" id="GO:0016226">
    <property type="term" value="P:iron-sulfur cluster assembly"/>
    <property type="evidence" value="ECO:0007669"/>
    <property type="project" value="UniProtKB-UniRule"/>
</dbReference>
<comment type="caution">
    <text evidence="5">The sequence shown here is derived from an EMBL/GenBank/DDBJ whole genome shotgun (WGS) entry which is preliminary data.</text>
</comment>
<keyword evidence="3 4" id="KW-0408">Iron</keyword>
<dbReference type="NCBIfam" id="TIGR03421">
    <property type="entry name" value="FeS_CyaY"/>
    <property type="match status" value="1"/>
</dbReference>
<dbReference type="SMART" id="SM01219">
    <property type="entry name" value="Frataxin_Cyay"/>
    <property type="match status" value="1"/>
</dbReference>
<evidence type="ECO:0000313" key="6">
    <source>
        <dbReference type="Proteomes" id="UP000034228"/>
    </source>
</evidence>
<dbReference type="InterPro" id="IPR002908">
    <property type="entry name" value="Frataxin/CyaY"/>
</dbReference>
<dbReference type="InterPro" id="IPR020895">
    <property type="entry name" value="Frataxin_CS"/>
</dbReference>
<dbReference type="Proteomes" id="UP000034228">
    <property type="component" value="Unassembled WGS sequence"/>
</dbReference>
<accession>A0A0M2UZW1</accession>
<evidence type="ECO:0000256" key="4">
    <source>
        <dbReference type="HAMAP-Rule" id="MF_00142"/>
    </source>
</evidence>
<reference evidence="5 6" key="1">
    <citation type="submission" date="2015-03" db="EMBL/GenBank/DDBJ databases">
        <title>Draft genome sequences of two protease-producing strains of Arsukibacterium isolated from two cold and alkaline environments.</title>
        <authorList>
            <person name="Lylloff J.E."/>
            <person name="Skov L.B."/>
            <person name="Jepsen M."/>
            <person name="Hallin P.F."/>
            <person name="Sorensen S.J."/>
            <person name="Stougaard P."/>
            <person name="Glaring M.A."/>
        </authorList>
    </citation>
    <scope>NUCLEOTIDE SEQUENCE [LARGE SCALE GENOMIC DNA]</scope>
    <source>
        <strain evidence="5 6">GCM72</strain>
    </source>
</reference>
<dbReference type="SUPFAM" id="SSF55387">
    <property type="entry name" value="Frataxin/Nqo15-like"/>
    <property type="match status" value="1"/>
</dbReference>
<protein>
    <recommendedName>
        <fullName evidence="4">Iron-sulfur cluster assembly protein CyaY</fullName>
    </recommendedName>
</protein>
<dbReference type="HAMAP" id="MF_00142">
    <property type="entry name" value="CyaY"/>
    <property type="match status" value="1"/>
</dbReference>
<dbReference type="AlphaFoldDB" id="A0A0M2UZW1"/>
<dbReference type="GO" id="GO:0008198">
    <property type="term" value="F:ferrous iron binding"/>
    <property type="evidence" value="ECO:0007669"/>
    <property type="project" value="TreeGrafter"/>
</dbReference>
<dbReference type="InterPro" id="IPR036524">
    <property type="entry name" value="Frataxin/CyaY_sf"/>
</dbReference>
<dbReference type="InterPro" id="IPR047584">
    <property type="entry name" value="CyaY"/>
</dbReference>
<dbReference type="GO" id="GO:0005829">
    <property type="term" value="C:cytosol"/>
    <property type="evidence" value="ECO:0007669"/>
    <property type="project" value="TreeGrafter"/>
</dbReference>
<dbReference type="GO" id="GO:0008199">
    <property type="term" value="F:ferric iron binding"/>
    <property type="evidence" value="ECO:0007669"/>
    <property type="project" value="InterPro"/>
</dbReference>
<dbReference type="PANTHER" id="PTHR16821">
    <property type="entry name" value="FRATAXIN"/>
    <property type="match status" value="1"/>
</dbReference>
<evidence type="ECO:0000256" key="1">
    <source>
        <dbReference type="ARBA" id="ARBA00008183"/>
    </source>
</evidence>
<dbReference type="EMBL" id="LAHO01000024">
    <property type="protein sequence ID" value="KKO43896.1"/>
    <property type="molecule type" value="Genomic_DNA"/>
</dbReference>
<dbReference type="PROSITE" id="PS50810">
    <property type="entry name" value="FRATAXIN_2"/>
    <property type="match status" value="1"/>
</dbReference>
<dbReference type="STRING" id="336831.WG68_18330"/>
<name>A0A0M2UZW1_9GAMM</name>
<comment type="function">
    <text evidence="4">Involved in iron-sulfur (Fe-S) cluster assembly. May act as a regulator of Fe-S biogenesis.</text>
</comment>
<dbReference type="Pfam" id="PF01491">
    <property type="entry name" value="Frataxin_Cyay"/>
    <property type="match status" value="1"/>
</dbReference>
<dbReference type="PROSITE" id="PS01344">
    <property type="entry name" value="FRATAXIN_1"/>
    <property type="match status" value="1"/>
</dbReference>
<dbReference type="PANTHER" id="PTHR16821:SF2">
    <property type="entry name" value="FRATAXIN, MITOCHONDRIAL"/>
    <property type="match status" value="1"/>
</dbReference>
<dbReference type="OrthoDB" id="285675at2"/>
<organism evidence="5 6">
    <name type="scientific">Arsukibacterium ikkense</name>
    <dbReference type="NCBI Taxonomy" id="336831"/>
    <lineage>
        <taxon>Bacteria</taxon>
        <taxon>Pseudomonadati</taxon>
        <taxon>Pseudomonadota</taxon>
        <taxon>Gammaproteobacteria</taxon>
        <taxon>Chromatiales</taxon>
        <taxon>Chromatiaceae</taxon>
        <taxon>Arsukibacterium</taxon>
    </lineage>
</organism>
<sequence length="111" mass="12623">MNDLEYDELTDNTLLAVEEAIELLELDLDYESHGGLLSITFPDQSKIIINKQPPLQQLWVATKFNGHHFEWRDQQWIDNRTGSEFWQLLTDAASKQAGSPVVLAPQQAGTK</sequence>
<keyword evidence="2 4" id="KW-0479">Metal-binding</keyword>
<proteinExistence type="inferred from homology"/>
<keyword evidence="6" id="KW-1185">Reference proteome</keyword>
<comment type="similarity">
    <text evidence="1 4">Belongs to the frataxin family.</text>
</comment>
<dbReference type="PATRIC" id="fig|336831.14.peg.1059"/>
<evidence type="ECO:0000256" key="3">
    <source>
        <dbReference type="ARBA" id="ARBA00023004"/>
    </source>
</evidence>
<gene>
    <name evidence="4 5" type="primary">cyaY</name>
    <name evidence="5" type="ORF">WG68_18330</name>
</gene>